<keyword evidence="2" id="KW-0808">Transferase</keyword>
<evidence type="ECO:0000256" key="9">
    <source>
        <dbReference type="SAM" id="MobiDB-lite"/>
    </source>
</evidence>
<dbReference type="Gene3D" id="2.40.70.10">
    <property type="entry name" value="Acid Proteases"/>
    <property type="match status" value="1"/>
</dbReference>
<dbReference type="Pfam" id="PF00078">
    <property type="entry name" value="RVT_1"/>
    <property type="match status" value="1"/>
</dbReference>
<keyword evidence="4" id="KW-0540">Nuclease</keyword>
<keyword evidence="7" id="KW-0695">RNA-directed DNA polymerase</keyword>
<dbReference type="Pfam" id="PF17921">
    <property type="entry name" value="Integrase_H2C2"/>
    <property type="match status" value="1"/>
</dbReference>
<dbReference type="GO" id="GO:0004519">
    <property type="term" value="F:endonuclease activity"/>
    <property type="evidence" value="ECO:0007669"/>
    <property type="project" value="UniProtKB-KW"/>
</dbReference>
<dbReference type="FunFam" id="3.10.20.370:FF:000001">
    <property type="entry name" value="Retrovirus-related Pol polyprotein from transposon 17.6-like protein"/>
    <property type="match status" value="1"/>
</dbReference>
<organism evidence="12">
    <name type="scientific">Lygus hesperus</name>
    <name type="common">Western plant bug</name>
    <dbReference type="NCBI Taxonomy" id="30085"/>
    <lineage>
        <taxon>Eukaryota</taxon>
        <taxon>Metazoa</taxon>
        <taxon>Ecdysozoa</taxon>
        <taxon>Arthropoda</taxon>
        <taxon>Hexapoda</taxon>
        <taxon>Insecta</taxon>
        <taxon>Pterygota</taxon>
        <taxon>Neoptera</taxon>
        <taxon>Paraneoptera</taxon>
        <taxon>Hemiptera</taxon>
        <taxon>Heteroptera</taxon>
        <taxon>Panheteroptera</taxon>
        <taxon>Cimicomorpha</taxon>
        <taxon>Miridae</taxon>
        <taxon>Mirini</taxon>
        <taxon>Lygus</taxon>
    </lineage>
</organism>
<sequence>MVDPRENGVEDGQLPSSEVGSAPSDQKDESAQVTIPMQLWCELLNSQRQDMMNLVKTLQMPQNVGSQPIYLPEFDPEKEDNDPRAWTSTVDMILNEKPLVGGALVMALSRCLKGSASRWLAQVSFPGIKWQQFKDMFLSKYVGTETPSSTLLGILNGKPNEGENYSAYAGRILSSLYAGWQNLNVEEAAVATVLAHLSQFDSRIQRLVFTSDIKNRDTLLRELKAITYHKRPLTASSAPPFEAKRQRFAPNPSATKCSICSRTNHKTESCFYRKPGPALNYPQARSPSSLPALRNGLTCFRCGGVGHVQATCRAPASAANSKETVPTERRVDFCEANPSGTLRHNGESFAYTFDSGAECSLMKDVVAHKFTGTRFNNLVNLTGIGNSNVSCHSQILSEITIDNHKIDILFHVLPERFLRSTIMIGREILSNGYQMNLSANGCSLMKSISDPMIINECVREMDNQVSFDNIITDLTGNQKSQLLATLNGFVNSFTNSLPTTRVTTGQLEIRLIDPTKTVQRRPYRLAPVERETVRKIVDELQLAGIIRPSCSPFASPVLLVKKKNGSDRMVVDYRELNSNTVPDRFPLPLISDQIARLGGAHFFTCLDMASGFNQIPVHPESIEKTAFVTPDGQWEYMAVPFGLRNGPSVYQRAILNALGELAHQFVISYMDDLVIVSTTVDEALDRLRTVLVVLTNAGFSLNLQKCSFVMHKIEFLGYEVSAGQIKPNLRKIEALTSLPPPRTVTQLRQFIGLASYFRQFIAKFSEIMAPLYKLTSSKKDIVWLNEHEEIRNYIVEKLTSEPVLTIFDPNHPIELHTDASSEGYGGILLHKVDSKPHVVAYFSKRTTPPESKYHSYELETLAVVNSVKYFQHYLVGRKFTVVTDCNSLKASHSKVDLTPRVHRWWAYLQAFDFEIIYRQGKNMGHVDFLSRNPLPAESPATPLIKQAETAVIKIEQKRIDFTELPSNWLLVEQQRDDEIKKLTDTIKNNELDEHVSKTYEIRSGIIYRKIQRNGRTRCLPIIPRALRWSVINNVHESIMHLGWEKTVEKVYEYYWFEH</sequence>
<dbReference type="InterPro" id="IPR043128">
    <property type="entry name" value="Rev_trsase/Diguanyl_cyclase"/>
</dbReference>
<dbReference type="PROSITE" id="PS50158">
    <property type="entry name" value="ZF_CCHC"/>
    <property type="match status" value="1"/>
</dbReference>
<dbReference type="Gene3D" id="1.10.340.70">
    <property type="match status" value="1"/>
</dbReference>
<dbReference type="GO" id="GO:0003676">
    <property type="term" value="F:nucleic acid binding"/>
    <property type="evidence" value="ECO:0007669"/>
    <property type="project" value="InterPro"/>
</dbReference>
<dbReference type="Gene3D" id="3.30.70.270">
    <property type="match status" value="2"/>
</dbReference>
<evidence type="ECO:0000259" key="10">
    <source>
        <dbReference type="PROSITE" id="PS50158"/>
    </source>
</evidence>
<feature type="domain" description="CCHC-type" evidence="10">
    <location>
        <begin position="299"/>
        <end position="313"/>
    </location>
</feature>
<evidence type="ECO:0000256" key="2">
    <source>
        <dbReference type="ARBA" id="ARBA00022679"/>
    </source>
</evidence>
<keyword evidence="3" id="KW-0548">Nucleotidyltransferase</keyword>
<dbReference type="InterPro" id="IPR021109">
    <property type="entry name" value="Peptidase_aspartic_dom_sf"/>
</dbReference>
<dbReference type="InterPro" id="IPR000477">
    <property type="entry name" value="RT_dom"/>
</dbReference>
<evidence type="ECO:0000256" key="7">
    <source>
        <dbReference type="ARBA" id="ARBA00022918"/>
    </source>
</evidence>
<dbReference type="GO" id="GO:0016787">
    <property type="term" value="F:hydrolase activity"/>
    <property type="evidence" value="ECO:0007669"/>
    <property type="project" value="UniProtKB-KW"/>
</dbReference>
<keyword evidence="5" id="KW-0255">Endonuclease</keyword>
<dbReference type="AlphaFoldDB" id="A0A0A9WTW7"/>
<reference evidence="12" key="1">
    <citation type="journal article" date="2014" name="PLoS ONE">
        <title>Transcriptome-Based Identification of ABC Transporters in the Western Tarnished Plant Bug Lygus hesperus.</title>
        <authorList>
            <person name="Hull J.J."/>
            <person name="Chaney K."/>
            <person name="Geib S.M."/>
            <person name="Fabrick J.A."/>
            <person name="Brent C.S."/>
            <person name="Walsh D."/>
            <person name="Lavine L.C."/>
        </authorList>
    </citation>
    <scope>NUCLEOTIDE SEQUENCE</scope>
</reference>
<dbReference type="GO" id="GO:0003964">
    <property type="term" value="F:RNA-directed DNA polymerase activity"/>
    <property type="evidence" value="ECO:0007669"/>
    <property type="project" value="UniProtKB-KW"/>
</dbReference>
<dbReference type="FunFam" id="3.30.70.270:FF:000020">
    <property type="entry name" value="Transposon Tf2-6 polyprotein-like Protein"/>
    <property type="match status" value="1"/>
</dbReference>
<evidence type="ECO:0000256" key="1">
    <source>
        <dbReference type="ARBA" id="ARBA00012493"/>
    </source>
</evidence>
<dbReference type="InterPro" id="IPR050951">
    <property type="entry name" value="Retrovirus_Pol_polyprotein"/>
</dbReference>
<feature type="region of interest" description="Disordered" evidence="9">
    <location>
        <begin position="1"/>
        <end position="31"/>
    </location>
</feature>
<dbReference type="Gene3D" id="3.10.10.10">
    <property type="entry name" value="HIV Type 1 Reverse Transcriptase, subunit A, domain 1"/>
    <property type="match status" value="1"/>
</dbReference>
<reference evidence="12" key="2">
    <citation type="submission" date="2014-07" db="EMBL/GenBank/DDBJ databases">
        <authorList>
            <person name="Hull J."/>
        </authorList>
    </citation>
    <scope>NUCLEOTIDE SEQUENCE</scope>
</reference>
<keyword evidence="8" id="KW-0479">Metal-binding</keyword>
<dbReference type="CDD" id="cd01647">
    <property type="entry name" value="RT_LTR"/>
    <property type="match status" value="1"/>
</dbReference>
<evidence type="ECO:0000256" key="6">
    <source>
        <dbReference type="ARBA" id="ARBA00022801"/>
    </source>
</evidence>
<evidence type="ECO:0000256" key="8">
    <source>
        <dbReference type="PROSITE-ProRule" id="PRU00047"/>
    </source>
</evidence>
<dbReference type="SMART" id="SM00343">
    <property type="entry name" value="ZnF_C2HC"/>
    <property type="match status" value="1"/>
</dbReference>
<evidence type="ECO:0000256" key="4">
    <source>
        <dbReference type="ARBA" id="ARBA00022722"/>
    </source>
</evidence>
<keyword evidence="6" id="KW-0378">Hydrolase</keyword>
<protein>
    <recommendedName>
        <fullName evidence="1">RNA-directed DNA polymerase</fullName>
        <ecNumber evidence="1">2.7.7.49</ecNumber>
    </recommendedName>
</protein>
<dbReference type="CDD" id="cd09274">
    <property type="entry name" value="RNase_HI_RT_Ty3"/>
    <property type="match status" value="1"/>
</dbReference>
<dbReference type="InterPro" id="IPR001878">
    <property type="entry name" value="Znf_CCHC"/>
</dbReference>
<accession>A0A0A9WTW7</accession>
<evidence type="ECO:0000256" key="5">
    <source>
        <dbReference type="ARBA" id="ARBA00022759"/>
    </source>
</evidence>
<dbReference type="SUPFAM" id="SSF56672">
    <property type="entry name" value="DNA/RNA polymerases"/>
    <property type="match status" value="1"/>
</dbReference>
<evidence type="ECO:0000256" key="3">
    <source>
        <dbReference type="ARBA" id="ARBA00022695"/>
    </source>
</evidence>
<name>A0A0A9WTW7_LYGHE</name>
<evidence type="ECO:0000259" key="11">
    <source>
        <dbReference type="PROSITE" id="PS50878"/>
    </source>
</evidence>
<dbReference type="PROSITE" id="PS50878">
    <property type="entry name" value="RT_POL"/>
    <property type="match status" value="1"/>
</dbReference>
<proteinExistence type="predicted"/>
<dbReference type="Pfam" id="PF17917">
    <property type="entry name" value="RT_RNaseH"/>
    <property type="match status" value="1"/>
</dbReference>
<dbReference type="GO" id="GO:0008270">
    <property type="term" value="F:zinc ion binding"/>
    <property type="evidence" value="ECO:0007669"/>
    <property type="project" value="UniProtKB-KW"/>
</dbReference>
<dbReference type="InterPro" id="IPR041373">
    <property type="entry name" value="RT_RNaseH"/>
</dbReference>
<dbReference type="PANTHER" id="PTHR37984">
    <property type="entry name" value="PROTEIN CBG26694"/>
    <property type="match status" value="1"/>
</dbReference>
<gene>
    <name evidence="12" type="primary">TY3B-G_5</name>
    <name evidence="12" type="ORF">CM83_81008</name>
</gene>
<keyword evidence="8" id="KW-0862">Zinc</keyword>
<dbReference type="InterPro" id="IPR041588">
    <property type="entry name" value="Integrase_H2C2"/>
</dbReference>
<evidence type="ECO:0000313" key="12">
    <source>
        <dbReference type="EMBL" id="JAG11189.1"/>
    </source>
</evidence>
<dbReference type="EC" id="2.7.7.49" evidence="1"/>
<dbReference type="PANTHER" id="PTHR37984:SF5">
    <property type="entry name" value="PROTEIN NYNRIN-LIKE"/>
    <property type="match status" value="1"/>
</dbReference>
<feature type="non-terminal residue" evidence="12">
    <location>
        <position position="1058"/>
    </location>
</feature>
<feature type="domain" description="Reverse transcriptase" evidence="11">
    <location>
        <begin position="541"/>
        <end position="720"/>
    </location>
</feature>
<keyword evidence="8" id="KW-0863">Zinc-finger</keyword>
<dbReference type="EMBL" id="GBHO01032415">
    <property type="protein sequence ID" value="JAG11189.1"/>
    <property type="molecule type" value="Transcribed_RNA"/>
</dbReference>
<dbReference type="InterPro" id="IPR043502">
    <property type="entry name" value="DNA/RNA_pol_sf"/>
</dbReference>
<dbReference type="Gene3D" id="4.10.60.10">
    <property type="entry name" value="Zinc finger, CCHC-type"/>
    <property type="match status" value="1"/>
</dbReference>